<evidence type="ECO:0000256" key="1">
    <source>
        <dbReference type="SAM" id="SignalP"/>
    </source>
</evidence>
<proteinExistence type="predicted"/>
<keyword evidence="3" id="KW-1185">Reference proteome</keyword>
<dbReference type="EMBL" id="LT906465">
    <property type="protein sequence ID" value="SNV36078.1"/>
    <property type="molecule type" value="Genomic_DNA"/>
</dbReference>
<keyword evidence="1" id="KW-0732">Signal</keyword>
<sequence length="228" mass="23973">MMKKFFILGTLAFCFSLNAQTGKVGINTTTPTEVLDVNGTARVRDLPVDGAANALYNGAATKATTFTATAPVLIDANGNLGKAANKDLVPNNATTGFTATDASTAMFVIRRYSVTDWPSGQNAGAGFDTGMSTAKWEAVMSNVSYKLSNRDTTSNDTSAANTAVNNFLSKLFGSEVSAGTKTTATFGYTLGKSGTTWRVIGDFGGIIEQVTPVDILFINKNYVATDRP</sequence>
<evidence type="ECO:0000313" key="2">
    <source>
        <dbReference type="EMBL" id="SNV36078.1"/>
    </source>
</evidence>
<dbReference type="RefSeq" id="WP_095070074.1">
    <property type="nucleotide sequence ID" value="NZ_LT906465.1"/>
</dbReference>
<dbReference type="KEGG" id="ctak:4412677_00491"/>
<reference evidence="2 3" key="1">
    <citation type="submission" date="2017-06" db="EMBL/GenBank/DDBJ databases">
        <authorList>
            <consortium name="Pathogen Informatics"/>
        </authorList>
    </citation>
    <scope>NUCLEOTIDE SEQUENCE [LARGE SCALE GENOMIC DNA]</scope>
    <source>
        <strain evidence="2 3">NCTC13490</strain>
    </source>
</reference>
<gene>
    <name evidence="2" type="ORF">SAMEA4412677_00491</name>
</gene>
<evidence type="ECO:0008006" key="4">
    <source>
        <dbReference type="Google" id="ProtNLM"/>
    </source>
</evidence>
<feature type="signal peptide" evidence="1">
    <location>
        <begin position="1"/>
        <end position="19"/>
    </location>
</feature>
<dbReference type="Proteomes" id="UP000215196">
    <property type="component" value="Chromosome 1"/>
</dbReference>
<feature type="chain" id="PRO_5012579754" description="T9SS C-terminal target domain-containing protein" evidence="1">
    <location>
        <begin position="20"/>
        <end position="228"/>
    </location>
</feature>
<dbReference type="AlphaFoldDB" id="A0A239WQF5"/>
<evidence type="ECO:0000313" key="3">
    <source>
        <dbReference type="Proteomes" id="UP000215196"/>
    </source>
</evidence>
<protein>
    <recommendedName>
        <fullName evidence="4">T9SS C-terminal target domain-containing protein</fullName>
    </recommendedName>
</protein>
<name>A0A239WQF5_9FLAO</name>
<organism evidence="2 3">
    <name type="scientific">Chryseobacterium taklimakanense</name>
    <dbReference type="NCBI Taxonomy" id="536441"/>
    <lineage>
        <taxon>Bacteria</taxon>
        <taxon>Pseudomonadati</taxon>
        <taxon>Bacteroidota</taxon>
        <taxon>Flavobacteriia</taxon>
        <taxon>Flavobacteriales</taxon>
        <taxon>Weeksellaceae</taxon>
        <taxon>Chryseobacterium group</taxon>
        <taxon>Chryseobacterium</taxon>
    </lineage>
</organism>
<accession>A0A239WQF5</accession>